<feature type="transmembrane region" description="Helical" evidence="6">
    <location>
        <begin position="176"/>
        <end position="196"/>
    </location>
</feature>
<organism evidence="7 8">
    <name type="scientific">Acidovorax facilis</name>
    <dbReference type="NCBI Taxonomy" id="12917"/>
    <lineage>
        <taxon>Bacteria</taxon>
        <taxon>Pseudomonadati</taxon>
        <taxon>Pseudomonadota</taxon>
        <taxon>Betaproteobacteria</taxon>
        <taxon>Burkholderiales</taxon>
        <taxon>Comamonadaceae</taxon>
        <taxon>Acidovorax</taxon>
    </lineage>
</organism>
<dbReference type="PANTHER" id="PTHR31632:SF2">
    <property type="entry name" value="PLASMA MEMBRANE IRON PERMEASE"/>
    <property type="match status" value="1"/>
</dbReference>
<evidence type="ECO:0000256" key="6">
    <source>
        <dbReference type="SAM" id="Phobius"/>
    </source>
</evidence>
<comment type="similarity">
    <text evidence="2">Belongs to the oxidase-dependent Fe transporter (OFeT) (TC 9.A.10.1) family.</text>
</comment>
<dbReference type="Pfam" id="PF03239">
    <property type="entry name" value="FTR1"/>
    <property type="match status" value="1"/>
</dbReference>
<comment type="subcellular location">
    <subcellularLocation>
        <location evidence="1">Membrane</location>
        <topology evidence="1">Multi-pass membrane protein</topology>
    </subcellularLocation>
</comment>
<protein>
    <submittedName>
        <fullName evidence="7">FTR1 family protein</fullName>
    </submittedName>
</protein>
<evidence type="ECO:0000313" key="8">
    <source>
        <dbReference type="Proteomes" id="UP001595693"/>
    </source>
</evidence>
<feature type="transmembrane region" description="Helical" evidence="6">
    <location>
        <begin position="62"/>
        <end position="83"/>
    </location>
</feature>
<comment type="caution">
    <text evidence="7">The sequence shown here is derived from an EMBL/GenBank/DDBJ whole genome shotgun (WGS) entry which is preliminary data.</text>
</comment>
<dbReference type="EMBL" id="JBHSAJ010000175">
    <property type="protein sequence ID" value="MFC3938264.1"/>
    <property type="molecule type" value="Genomic_DNA"/>
</dbReference>
<reference evidence="8" key="1">
    <citation type="journal article" date="2019" name="Int. J. Syst. Evol. Microbiol.">
        <title>The Global Catalogue of Microorganisms (GCM) 10K type strain sequencing project: providing services to taxonomists for standard genome sequencing and annotation.</title>
        <authorList>
            <consortium name="The Broad Institute Genomics Platform"/>
            <consortium name="The Broad Institute Genome Sequencing Center for Infectious Disease"/>
            <person name="Wu L."/>
            <person name="Ma J."/>
        </authorList>
    </citation>
    <scope>NUCLEOTIDE SEQUENCE [LARGE SCALE GENOMIC DNA]</scope>
    <source>
        <strain evidence="8">CCUG 2113</strain>
    </source>
</reference>
<gene>
    <name evidence="7" type="ORF">ACFOW3_26955</name>
</gene>
<evidence type="ECO:0000256" key="4">
    <source>
        <dbReference type="ARBA" id="ARBA00022989"/>
    </source>
</evidence>
<feature type="transmembrane region" description="Helical" evidence="6">
    <location>
        <begin position="38"/>
        <end position="56"/>
    </location>
</feature>
<dbReference type="RefSeq" id="WP_055398628.1">
    <property type="nucleotide sequence ID" value="NZ_JAMXAX010000071.1"/>
</dbReference>
<keyword evidence="3 6" id="KW-0812">Transmembrane</keyword>
<proteinExistence type="inferred from homology"/>
<keyword evidence="4 6" id="KW-1133">Transmembrane helix</keyword>
<evidence type="ECO:0000256" key="5">
    <source>
        <dbReference type="ARBA" id="ARBA00023136"/>
    </source>
</evidence>
<dbReference type="PANTHER" id="PTHR31632">
    <property type="entry name" value="IRON TRANSPORTER FTH1"/>
    <property type="match status" value="1"/>
</dbReference>
<keyword evidence="5 6" id="KW-0472">Membrane</keyword>
<keyword evidence="8" id="KW-1185">Reference proteome</keyword>
<dbReference type="Proteomes" id="UP001595693">
    <property type="component" value="Unassembled WGS sequence"/>
</dbReference>
<evidence type="ECO:0000313" key="7">
    <source>
        <dbReference type="EMBL" id="MFC3938264.1"/>
    </source>
</evidence>
<evidence type="ECO:0000256" key="3">
    <source>
        <dbReference type="ARBA" id="ARBA00022692"/>
    </source>
</evidence>
<evidence type="ECO:0000256" key="1">
    <source>
        <dbReference type="ARBA" id="ARBA00004141"/>
    </source>
</evidence>
<feature type="transmembrane region" description="Helical" evidence="6">
    <location>
        <begin position="225"/>
        <end position="244"/>
    </location>
</feature>
<sequence length="272" mass="29005">MFQTLLICFREGLEALLVVAIATLYLRKTGRLHLLLPLRAGVGVAALLSLVLGWVLSQVGALSPAAEGGMALVAAATVAWCVVHMRRAGQGMGQDIAQRMDRASVLEGPRAWVAVFLFALFMVGREGVETATMLAALARSAELGYMAWGGLAGLALAIAIAWAWTRYGRAVNLARFFRVTSWFMAVFAVQLVVYAFHEFTEGAAIPGIDNAYWHAATEDLAEGTIAQAISLALVLVPTVWLGLAHWRERRTVPSSAAATAMGTQAAAPRAAQ</sequence>
<dbReference type="InterPro" id="IPR004923">
    <property type="entry name" value="FTR1/Fip1/EfeU"/>
</dbReference>
<feature type="transmembrane region" description="Helical" evidence="6">
    <location>
        <begin position="143"/>
        <end position="164"/>
    </location>
</feature>
<evidence type="ECO:0000256" key="2">
    <source>
        <dbReference type="ARBA" id="ARBA00008333"/>
    </source>
</evidence>
<accession>A0ABV8DIJ6</accession>
<name>A0ABV8DIJ6_9BURK</name>
<feature type="transmembrane region" description="Helical" evidence="6">
    <location>
        <begin position="104"/>
        <end position="123"/>
    </location>
</feature>